<dbReference type="PANTHER" id="PTHR30347:SF1">
    <property type="entry name" value="MECHANOSENSITIVE CHANNEL MSCK"/>
    <property type="match status" value="1"/>
</dbReference>
<keyword evidence="4 8" id="KW-0812">Transmembrane</keyword>
<keyword evidence="3" id="KW-1003">Cell membrane</keyword>
<feature type="transmembrane region" description="Helical" evidence="8">
    <location>
        <begin position="564"/>
        <end position="584"/>
    </location>
</feature>
<dbReference type="InterPro" id="IPR006685">
    <property type="entry name" value="MscS_channel_2nd"/>
</dbReference>
<evidence type="ECO:0000259" key="11">
    <source>
        <dbReference type="Pfam" id="PF21088"/>
    </source>
</evidence>
<accession>A0A7W0CC54</accession>
<keyword evidence="13" id="KW-1185">Reference proteome</keyword>
<dbReference type="InterPro" id="IPR052702">
    <property type="entry name" value="MscS-like_channel"/>
</dbReference>
<evidence type="ECO:0000313" key="13">
    <source>
        <dbReference type="Proteomes" id="UP000525298"/>
    </source>
</evidence>
<feature type="transmembrane region" description="Helical" evidence="8">
    <location>
        <begin position="508"/>
        <end position="530"/>
    </location>
</feature>
<feature type="domain" description="Mechanosensitive ion channel transmembrane helices 2/3" evidence="11">
    <location>
        <begin position="654"/>
        <end position="693"/>
    </location>
</feature>
<feature type="coiled-coil region" evidence="7">
    <location>
        <begin position="75"/>
        <end position="109"/>
    </location>
</feature>
<proteinExistence type="inferred from homology"/>
<dbReference type="Pfam" id="PF21082">
    <property type="entry name" value="MS_channel_3rd"/>
    <property type="match status" value="1"/>
</dbReference>
<dbReference type="InterPro" id="IPR006686">
    <property type="entry name" value="MscS_channel_CS"/>
</dbReference>
<feature type="transmembrane region" description="Helical" evidence="8">
    <location>
        <begin position="673"/>
        <end position="692"/>
    </location>
</feature>
<keyword evidence="6 8" id="KW-0472">Membrane</keyword>
<evidence type="ECO:0000256" key="6">
    <source>
        <dbReference type="ARBA" id="ARBA00023136"/>
    </source>
</evidence>
<feature type="coiled-coil region" evidence="7">
    <location>
        <begin position="145"/>
        <end position="227"/>
    </location>
</feature>
<feature type="transmembrane region" description="Helical" evidence="8">
    <location>
        <begin position="604"/>
        <end position="628"/>
    </location>
</feature>
<dbReference type="InterPro" id="IPR010920">
    <property type="entry name" value="LSM_dom_sf"/>
</dbReference>
<reference evidence="12 13" key="1">
    <citation type="submission" date="2020-07" db="EMBL/GenBank/DDBJ databases">
        <title>Genomic Encyclopedia of Type Strains, Phase IV (KMG-IV): sequencing the most valuable type-strain genomes for metagenomic binning, comparative biology and taxonomic classification.</title>
        <authorList>
            <person name="Goeker M."/>
        </authorList>
    </citation>
    <scope>NUCLEOTIDE SEQUENCE [LARGE SCALE GENOMIC DNA]</scope>
    <source>
        <strain evidence="12 13">DSM 17721</strain>
    </source>
</reference>
<dbReference type="InterPro" id="IPR049142">
    <property type="entry name" value="MS_channel_1st"/>
</dbReference>
<sequence>MRSSRYFPGSQKYRQPAAGGHWAWFAAVAVVFFLALSPAPRAQQDQAVNEAQETATEQPASRLYQSLTQSFGEAMVVEKQELNRVSTALESLQAEAEEMKERMSRIQLMESTYSNLLLLPSVDARKLEQAKSRQNVAVGYIQEQLKNIKDEIGKWEKALEETREQVASYTDQRTELKTRPPQVALSSELAERLDALIGLLETKQAKIEQILEIYKDQQQRLSRLVERIRPLGDKIDEQIEARKKSRILQHDPSPMLRLARGELRTNLGQSLETLRTLIFETAWTKTGIVTWEEYSLFLGVFLFLLAVLQAILYVCTRFCGSRMQKSLDDERFWHYVLLKLFQKSLPWAGAMAYLYFFPIRPIYQLTPVFSLLPLIIRLLALILVVRWGRIFLKALGGQTADPLFHRIYSPLRRLLAGFLLYGIGYLFFSRLICTNCMTLIAWRLIFEFLLLGWCIYFFHVFRRSTVGSEFSEHPWFPLLKPVLIAMGYGLVLPGLLAELMGFGGLAVYWYFGLAKTALLLFWVFILYRVLRESDVAAHIERSDDVDIDELSARPYPVRWLIVRLLRIGVLAAALFSFFVAWGAPRTFLVDILYAINYEVTVGDFRLSLMGFVYALIVLLFVHTFTVIFKEFLRGRVLKDADMEPGLKDSILRITGYVLWMVGILIALRTVGISATALTVVFGALGIGLGFGLQNIFNNFLSGIILLFERPIQVGDVIEMGTIWGTVREINVRSTQVRTFDNAELIIPNSDLISQVVTNWSFRDARVRRTVEVRVAYGSDVALVREVLMDVAYQHPRILRRPHPEVLFSDFGDSALVFKLRFWVHIDWFLTVETDVRSDIDKQFKEHGITIPFPQQDVYLKTGKLEPPEKAGAQEQNET</sequence>
<evidence type="ECO:0000256" key="5">
    <source>
        <dbReference type="ARBA" id="ARBA00022989"/>
    </source>
</evidence>
<feature type="transmembrane region" description="Helical" evidence="8">
    <location>
        <begin position="411"/>
        <end position="428"/>
    </location>
</feature>
<dbReference type="InterPro" id="IPR011014">
    <property type="entry name" value="MscS_channel_TM-2"/>
</dbReference>
<dbReference type="InterPro" id="IPR049278">
    <property type="entry name" value="MS_channel_C"/>
</dbReference>
<evidence type="ECO:0000256" key="4">
    <source>
        <dbReference type="ARBA" id="ARBA00022692"/>
    </source>
</evidence>
<dbReference type="InterPro" id="IPR023408">
    <property type="entry name" value="MscS_beta-dom_sf"/>
</dbReference>
<dbReference type="Pfam" id="PF00924">
    <property type="entry name" value="MS_channel_2nd"/>
    <property type="match status" value="1"/>
</dbReference>
<dbReference type="Proteomes" id="UP000525298">
    <property type="component" value="Unassembled WGS sequence"/>
</dbReference>
<evidence type="ECO:0000256" key="2">
    <source>
        <dbReference type="ARBA" id="ARBA00008017"/>
    </source>
</evidence>
<feature type="transmembrane region" description="Helical" evidence="8">
    <location>
        <begin position="440"/>
        <end position="461"/>
    </location>
</feature>
<dbReference type="GO" id="GO:0005886">
    <property type="term" value="C:plasma membrane"/>
    <property type="evidence" value="ECO:0007669"/>
    <property type="project" value="UniProtKB-SubCell"/>
</dbReference>
<dbReference type="SUPFAM" id="SSF82861">
    <property type="entry name" value="Mechanosensitive channel protein MscS (YggB), transmembrane region"/>
    <property type="match status" value="1"/>
</dbReference>
<dbReference type="Gene3D" id="1.10.287.1260">
    <property type="match status" value="1"/>
</dbReference>
<evidence type="ECO:0000259" key="9">
    <source>
        <dbReference type="Pfam" id="PF00924"/>
    </source>
</evidence>
<feature type="transmembrane region" description="Helical" evidence="8">
    <location>
        <begin position="649"/>
        <end position="667"/>
    </location>
</feature>
<evidence type="ECO:0000256" key="8">
    <source>
        <dbReference type="SAM" id="Phobius"/>
    </source>
</evidence>
<evidence type="ECO:0000256" key="3">
    <source>
        <dbReference type="ARBA" id="ARBA00022475"/>
    </source>
</evidence>
<protein>
    <submittedName>
        <fullName evidence="12">Small-conductance mechanosensitive channel/predicted nucleic acid-binding Zn-ribbon protein</fullName>
    </submittedName>
</protein>
<keyword evidence="7" id="KW-0175">Coiled coil</keyword>
<comment type="similarity">
    <text evidence="2">Belongs to the MscS (TC 1.A.23) family.</text>
</comment>
<dbReference type="AlphaFoldDB" id="A0A7W0CC54"/>
<comment type="subcellular location">
    <subcellularLocation>
        <location evidence="1">Cell membrane</location>
        <topology evidence="1">Multi-pass membrane protein</topology>
    </subcellularLocation>
</comment>
<evidence type="ECO:0000256" key="1">
    <source>
        <dbReference type="ARBA" id="ARBA00004651"/>
    </source>
</evidence>
<dbReference type="Gene3D" id="3.30.70.100">
    <property type="match status" value="1"/>
</dbReference>
<organism evidence="12 13">
    <name type="scientific">Desulfosalsimonas propionicica</name>
    <dbReference type="NCBI Taxonomy" id="332175"/>
    <lineage>
        <taxon>Bacteria</taxon>
        <taxon>Pseudomonadati</taxon>
        <taxon>Thermodesulfobacteriota</taxon>
        <taxon>Desulfobacteria</taxon>
        <taxon>Desulfobacterales</taxon>
        <taxon>Desulfosalsimonadaceae</taxon>
        <taxon>Desulfosalsimonas</taxon>
    </lineage>
</organism>
<comment type="caution">
    <text evidence="12">The sequence shown here is derived from an EMBL/GenBank/DDBJ whole genome shotgun (WGS) entry which is preliminary data.</text>
</comment>
<feature type="transmembrane region" description="Helical" evidence="8">
    <location>
        <begin position="294"/>
        <end position="315"/>
    </location>
</feature>
<evidence type="ECO:0000313" key="12">
    <source>
        <dbReference type="EMBL" id="MBA2882954.1"/>
    </source>
</evidence>
<dbReference type="Pfam" id="PF21088">
    <property type="entry name" value="MS_channel_1st"/>
    <property type="match status" value="1"/>
</dbReference>
<dbReference type="GO" id="GO:0008381">
    <property type="term" value="F:mechanosensitive monoatomic ion channel activity"/>
    <property type="evidence" value="ECO:0007669"/>
    <property type="project" value="UniProtKB-ARBA"/>
</dbReference>
<feature type="transmembrane region" description="Helical" evidence="8">
    <location>
        <begin position="21"/>
        <end position="39"/>
    </location>
</feature>
<dbReference type="SUPFAM" id="SSF82689">
    <property type="entry name" value="Mechanosensitive channel protein MscS (YggB), C-terminal domain"/>
    <property type="match status" value="1"/>
</dbReference>
<feature type="domain" description="Mechanosensitive ion channel MscS" evidence="9">
    <location>
        <begin position="694"/>
        <end position="760"/>
    </location>
</feature>
<dbReference type="Gene3D" id="2.30.30.60">
    <property type="match status" value="1"/>
</dbReference>
<dbReference type="PROSITE" id="PS01246">
    <property type="entry name" value="UPF0003"/>
    <property type="match status" value="1"/>
</dbReference>
<gene>
    <name evidence="12" type="ORF">HNR65_003310</name>
</gene>
<evidence type="ECO:0000259" key="10">
    <source>
        <dbReference type="Pfam" id="PF21082"/>
    </source>
</evidence>
<dbReference type="RefSeq" id="WP_181552568.1">
    <property type="nucleotide sequence ID" value="NZ_JACDUS010000014.1"/>
</dbReference>
<feature type="domain" description="Mechanosensitive ion channel MscS C-terminal" evidence="10">
    <location>
        <begin position="770"/>
        <end position="850"/>
    </location>
</feature>
<dbReference type="InterPro" id="IPR011066">
    <property type="entry name" value="MscS_channel_C_sf"/>
</dbReference>
<dbReference type="SUPFAM" id="SSF50182">
    <property type="entry name" value="Sm-like ribonucleoproteins"/>
    <property type="match status" value="1"/>
</dbReference>
<dbReference type="PANTHER" id="PTHR30347">
    <property type="entry name" value="POTASSIUM CHANNEL RELATED"/>
    <property type="match status" value="1"/>
</dbReference>
<name>A0A7W0CC54_9BACT</name>
<feature type="transmembrane region" description="Helical" evidence="8">
    <location>
        <begin position="336"/>
        <end position="356"/>
    </location>
</feature>
<feature type="transmembrane region" description="Helical" evidence="8">
    <location>
        <begin position="362"/>
        <end position="385"/>
    </location>
</feature>
<evidence type="ECO:0000256" key="7">
    <source>
        <dbReference type="SAM" id="Coils"/>
    </source>
</evidence>
<keyword evidence="5 8" id="KW-1133">Transmembrane helix</keyword>
<dbReference type="EMBL" id="JACDUS010000014">
    <property type="protein sequence ID" value="MBA2882954.1"/>
    <property type="molecule type" value="Genomic_DNA"/>
</dbReference>